<dbReference type="InterPro" id="IPR001905">
    <property type="entry name" value="Ammonium_transpt"/>
</dbReference>
<feature type="transmembrane region" description="Helical" evidence="8">
    <location>
        <begin position="370"/>
        <end position="392"/>
    </location>
</feature>
<feature type="transmembrane region" description="Helical" evidence="8">
    <location>
        <begin position="186"/>
        <end position="205"/>
    </location>
</feature>
<accession>A0A318SAB0</accession>
<feature type="transmembrane region" description="Helical" evidence="8">
    <location>
        <begin position="246"/>
        <end position="265"/>
    </location>
</feature>
<dbReference type="AlphaFoldDB" id="A0A318SAB0"/>
<feature type="chain" id="PRO_5016389488" description="Ammonium transporter" evidence="10">
    <location>
        <begin position="20"/>
        <end position="438"/>
    </location>
</feature>
<evidence type="ECO:0000259" key="11">
    <source>
        <dbReference type="Pfam" id="PF00909"/>
    </source>
</evidence>
<dbReference type="RefSeq" id="WP_110885682.1">
    <property type="nucleotide sequence ID" value="NZ_QJSX01000003.1"/>
</dbReference>
<evidence type="ECO:0000256" key="9">
    <source>
        <dbReference type="SAM" id="MobiDB-lite"/>
    </source>
</evidence>
<reference evidence="12 13" key="1">
    <citation type="submission" date="2018-06" db="EMBL/GenBank/DDBJ databases">
        <title>Genomic Encyclopedia of Type Strains, Phase IV (KMG-IV): sequencing the most valuable type-strain genomes for metagenomic binning, comparative biology and taxonomic classification.</title>
        <authorList>
            <person name="Goeker M."/>
        </authorList>
    </citation>
    <scope>NUCLEOTIDE SEQUENCE [LARGE SCALE GENOMIC DNA]</scope>
    <source>
        <strain evidence="12 13">DSM 18048</strain>
    </source>
</reference>
<dbReference type="InterPro" id="IPR018047">
    <property type="entry name" value="Ammonium_transpt_CS"/>
</dbReference>
<feature type="transmembrane region" description="Helical" evidence="8">
    <location>
        <begin position="29"/>
        <end position="51"/>
    </location>
</feature>
<dbReference type="Gene3D" id="1.10.3430.10">
    <property type="entry name" value="Ammonium transporter AmtB like domains"/>
    <property type="match status" value="1"/>
</dbReference>
<keyword evidence="4 8" id="KW-0812">Transmembrane</keyword>
<dbReference type="OrthoDB" id="9814202at2"/>
<feature type="transmembrane region" description="Helical" evidence="8">
    <location>
        <begin position="330"/>
        <end position="350"/>
    </location>
</feature>
<dbReference type="GO" id="GO:0005886">
    <property type="term" value="C:plasma membrane"/>
    <property type="evidence" value="ECO:0007669"/>
    <property type="project" value="UniProtKB-SubCell"/>
</dbReference>
<dbReference type="NCBIfam" id="TIGR00836">
    <property type="entry name" value="amt"/>
    <property type="match status" value="1"/>
</dbReference>
<feature type="transmembrane region" description="Helical" evidence="8">
    <location>
        <begin position="145"/>
        <end position="166"/>
    </location>
</feature>
<gene>
    <name evidence="12" type="ORF">DES52_103161</name>
</gene>
<feature type="transmembrane region" description="Helical" evidence="8">
    <location>
        <begin position="277"/>
        <end position="295"/>
    </location>
</feature>
<evidence type="ECO:0000256" key="5">
    <source>
        <dbReference type="ARBA" id="ARBA00022989"/>
    </source>
</evidence>
<feature type="transmembrane region" description="Helical" evidence="8">
    <location>
        <begin position="217"/>
        <end position="234"/>
    </location>
</feature>
<sequence length="438" mass="44802">MKRYLLPLSGLALVSSAMAATPKLDTGDTAWMLAATALVMLMTPGLAFFYGGLVRGKAVLNTMLMSFVALGIVGVLWVLLGYTLAFGPSGNAIVGSLQNLGLAGLNGELSGTIPAYVFVMFQAMFAIITPALISGAVVDRMRFPAFALFVALWSLLIYAPLAHWVWSSDGWLFKLGALDFAGGTVVHISAGVSALVAALVIGPRLATSKRAAIPHNVPFVLLGAGLLWFGWFGFNAGSALAANGTAALAFLTTNTATAAAMIAWLTWEAVRGGKPTAVGAATGAVVGLVAITPGAGFVSPIASIAIGLIGATAAYWAVQLKHRLTTDDALDVFACHGVGGITGAILTGVFAQKAYNSLGSGVLDGNLAQLGIQVVGVLATVLLCAVGTFALLKLVGFITPLRLTTTEEALGTDLSAHREKGYTEEEGPLGAPVLLGGD</sequence>
<dbReference type="Proteomes" id="UP000248326">
    <property type="component" value="Unassembled WGS sequence"/>
</dbReference>
<dbReference type="SUPFAM" id="SSF111352">
    <property type="entry name" value="Ammonium transporter"/>
    <property type="match status" value="1"/>
</dbReference>
<evidence type="ECO:0000256" key="4">
    <source>
        <dbReference type="ARBA" id="ARBA00022692"/>
    </source>
</evidence>
<evidence type="ECO:0000256" key="7">
    <source>
        <dbReference type="ARBA" id="ARBA00023177"/>
    </source>
</evidence>
<keyword evidence="10" id="KW-0732">Signal</keyword>
<keyword evidence="7 8" id="KW-0924">Ammonia transport</keyword>
<evidence type="ECO:0000313" key="13">
    <source>
        <dbReference type="Proteomes" id="UP000248326"/>
    </source>
</evidence>
<keyword evidence="6 8" id="KW-0472">Membrane</keyword>
<organism evidence="12 13">
    <name type="scientific">Deinococcus yavapaiensis KR-236</name>
    <dbReference type="NCBI Taxonomy" id="694435"/>
    <lineage>
        <taxon>Bacteria</taxon>
        <taxon>Thermotogati</taxon>
        <taxon>Deinococcota</taxon>
        <taxon>Deinococci</taxon>
        <taxon>Deinococcales</taxon>
        <taxon>Deinococcaceae</taxon>
        <taxon>Deinococcus</taxon>
    </lineage>
</organism>
<dbReference type="PANTHER" id="PTHR43029">
    <property type="entry name" value="AMMONIUM TRANSPORTER MEP2"/>
    <property type="match status" value="1"/>
</dbReference>
<evidence type="ECO:0000313" key="12">
    <source>
        <dbReference type="EMBL" id="PYE55328.1"/>
    </source>
</evidence>
<keyword evidence="13" id="KW-1185">Reference proteome</keyword>
<feature type="transmembrane region" description="Helical" evidence="8">
    <location>
        <begin position="113"/>
        <end position="133"/>
    </location>
</feature>
<comment type="similarity">
    <text evidence="2 8">Belongs to the ammonia transporter channel (TC 1.A.11.2) family.</text>
</comment>
<dbReference type="InterPro" id="IPR024041">
    <property type="entry name" value="NH4_transpt_AmtB-like_dom"/>
</dbReference>
<evidence type="ECO:0000256" key="6">
    <source>
        <dbReference type="ARBA" id="ARBA00023136"/>
    </source>
</evidence>
<dbReference type="Pfam" id="PF00909">
    <property type="entry name" value="Ammonium_transp"/>
    <property type="match status" value="1"/>
</dbReference>
<dbReference type="EMBL" id="QJSX01000003">
    <property type="protein sequence ID" value="PYE55328.1"/>
    <property type="molecule type" value="Genomic_DNA"/>
</dbReference>
<dbReference type="GO" id="GO:0008519">
    <property type="term" value="F:ammonium channel activity"/>
    <property type="evidence" value="ECO:0007669"/>
    <property type="project" value="InterPro"/>
</dbReference>
<comment type="caution">
    <text evidence="12">The sequence shown here is derived from an EMBL/GenBank/DDBJ whole genome shotgun (WGS) entry which is preliminary data.</text>
</comment>
<dbReference type="InterPro" id="IPR029020">
    <property type="entry name" value="Ammonium/urea_transptr"/>
</dbReference>
<keyword evidence="5 8" id="KW-1133">Transmembrane helix</keyword>
<evidence type="ECO:0000256" key="1">
    <source>
        <dbReference type="ARBA" id="ARBA00004141"/>
    </source>
</evidence>
<dbReference type="PROSITE" id="PS01219">
    <property type="entry name" value="AMMONIUM_TRANSP"/>
    <property type="match status" value="1"/>
</dbReference>
<evidence type="ECO:0000256" key="2">
    <source>
        <dbReference type="ARBA" id="ARBA00005887"/>
    </source>
</evidence>
<feature type="transmembrane region" description="Helical" evidence="8">
    <location>
        <begin position="301"/>
        <end position="318"/>
    </location>
</feature>
<name>A0A318SAB0_9DEIO</name>
<proteinExistence type="inferred from homology"/>
<feature type="region of interest" description="Disordered" evidence="9">
    <location>
        <begin position="414"/>
        <end position="438"/>
    </location>
</feature>
<dbReference type="PANTHER" id="PTHR43029:SF10">
    <property type="entry name" value="AMMONIUM TRANSPORTER MEP2"/>
    <property type="match status" value="1"/>
</dbReference>
<feature type="signal peptide" evidence="10">
    <location>
        <begin position="1"/>
        <end position="19"/>
    </location>
</feature>
<evidence type="ECO:0000256" key="3">
    <source>
        <dbReference type="ARBA" id="ARBA00022448"/>
    </source>
</evidence>
<keyword evidence="3 8" id="KW-0813">Transport</keyword>
<evidence type="ECO:0000256" key="10">
    <source>
        <dbReference type="SAM" id="SignalP"/>
    </source>
</evidence>
<comment type="subcellular location">
    <subcellularLocation>
        <location evidence="8">Cell membrane</location>
        <topology evidence="8">Multi-pass membrane protein</topology>
    </subcellularLocation>
    <subcellularLocation>
        <location evidence="1">Membrane</location>
        <topology evidence="1">Multi-pass membrane protein</topology>
    </subcellularLocation>
</comment>
<feature type="domain" description="Ammonium transporter AmtB-like" evidence="11">
    <location>
        <begin position="30"/>
        <end position="422"/>
    </location>
</feature>
<protein>
    <recommendedName>
        <fullName evidence="8">Ammonium transporter</fullName>
    </recommendedName>
</protein>
<evidence type="ECO:0000256" key="8">
    <source>
        <dbReference type="RuleBase" id="RU362002"/>
    </source>
</evidence>
<feature type="transmembrane region" description="Helical" evidence="8">
    <location>
        <begin position="58"/>
        <end position="80"/>
    </location>
</feature>